<dbReference type="STRING" id="1450538.A0A2V5GPQ9"/>
<gene>
    <name evidence="3" type="ORF">BO99DRAFT_486113</name>
</gene>
<feature type="transmembrane region" description="Helical" evidence="2">
    <location>
        <begin position="113"/>
        <end position="135"/>
    </location>
</feature>
<protein>
    <submittedName>
        <fullName evidence="3">Uncharacterized protein</fullName>
    </submittedName>
</protein>
<feature type="compositionally biased region" description="Basic and acidic residues" evidence="1">
    <location>
        <begin position="1"/>
        <end position="11"/>
    </location>
</feature>
<evidence type="ECO:0000256" key="1">
    <source>
        <dbReference type="SAM" id="MobiDB-lite"/>
    </source>
</evidence>
<feature type="transmembrane region" description="Helical" evidence="2">
    <location>
        <begin position="553"/>
        <end position="573"/>
    </location>
</feature>
<feature type="transmembrane region" description="Helical" evidence="2">
    <location>
        <begin position="72"/>
        <end position="93"/>
    </location>
</feature>
<dbReference type="PANTHER" id="PTHR35394:SF5">
    <property type="entry name" value="DUF3176 DOMAIN-CONTAINING PROTEIN"/>
    <property type="match status" value="1"/>
</dbReference>
<reference evidence="3 4" key="1">
    <citation type="submission" date="2018-02" db="EMBL/GenBank/DDBJ databases">
        <title>The genomes of Aspergillus section Nigri reveals drivers in fungal speciation.</title>
        <authorList>
            <consortium name="DOE Joint Genome Institute"/>
            <person name="Vesth T.C."/>
            <person name="Nybo J."/>
            <person name="Theobald S."/>
            <person name="Brandl J."/>
            <person name="Frisvad J.C."/>
            <person name="Nielsen K.F."/>
            <person name="Lyhne E.K."/>
            <person name="Kogle M.E."/>
            <person name="Kuo A."/>
            <person name="Riley R."/>
            <person name="Clum A."/>
            <person name="Nolan M."/>
            <person name="Lipzen A."/>
            <person name="Salamov A."/>
            <person name="Henrissat B."/>
            <person name="Wiebenga A."/>
            <person name="De vries R.P."/>
            <person name="Grigoriev I.V."/>
            <person name="Mortensen U.H."/>
            <person name="Andersen M.R."/>
            <person name="Baker S.E."/>
        </authorList>
    </citation>
    <scope>NUCLEOTIDE SEQUENCE [LARGE SCALE GENOMIC DNA]</scope>
    <source>
        <strain evidence="3 4">CBS 115571</strain>
    </source>
</reference>
<evidence type="ECO:0000256" key="2">
    <source>
        <dbReference type="SAM" id="Phobius"/>
    </source>
</evidence>
<dbReference type="OMA" id="GCIAFPL"/>
<organism evidence="3 4">
    <name type="scientific">Aspergillus violaceofuscus (strain CBS 115571)</name>
    <dbReference type="NCBI Taxonomy" id="1450538"/>
    <lineage>
        <taxon>Eukaryota</taxon>
        <taxon>Fungi</taxon>
        <taxon>Dikarya</taxon>
        <taxon>Ascomycota</taxon>
        <taxon>Pezizomycotina</taxon>
        <taxon>Eurotiomycetes</taxon>
        <taxon>Eurotiomycetidae</taxon>
        <taxon>Eurotiales</taxon>
        <taxon>Aspergillaceae</taxon>
        <taxon>Aspergillus</taxon>
    </lineage>
</organism>
<sequence>MATKLPDSDSREETDDVQLHLLSAPAKGSPTAPLDHGSPIFPPSDSDGKTTPSPSPQNSAEKAAKLTSIEDWALEAVALVVSAGCIVAIAAILNHYDGRQQPDWPRVSLNSVISWLSTIASAGLMFALTNSLGQLKWVWFARQKKRLSDLKPFDSASRGGLVGSLELLWLLKGRHFAVLGSLTVILAIGFDPFIQNLLHYVSSAIESSSQVSFLGATSLYDVVGPIIAADYHYVDPILKANVYSALFNIDSTAPWAIPQYTCPTGNCTWDPISNLAMRALCSDVTSHLNRTCTAITSDMQNCTVQLGGNGPTAWYREGGSTSQPMAMAAITGTESLVYTNSTFPVIQYVLAAGSNNNSQATWEIATSIDNSTRFLATECALEPIVRTVRAAVSSGTYKETVVADWTPYYYPNDSATFEFALTPSSGNTTFGMGYEAWSSLMTFISTLFTGSVTASAGTFGFSSGSSSSYAVTDTIEAIFYGNFSTTAASPAIMSYNARNQCIDQLSCAVTNVAAAMSKTIRDAVLTGSSGRTGNLTTGHTMVMVPFVAVHWEWIALPAVVWLLSCAVWLGTAVQTRRLHLYTWGTNPLPLLFLYRATGMHENEDGDADADADHHQQVHHPTAWTTSALDHAAEKLRVRLVTNANEVALHD</sequence>
<evidence type="ECO:0000313" key="4">
    <source>
        <dbReference type="Proteomes" id="UP000249829"/>
    </source>
</evidence>
<name>A0A2V5GPQ9_ASPV1</name>
<keyword evidence="2" id="KW-0812">Transmembrane</keyword>
<dbReference type="Proteomes" id="UP000249829">
    <property type="component" value="Unassembled WGS sequence"/>
</dbReference>
<keyword evidence="2" id="KW-0472">Membrane</keyword>
<keyword evidence="4" id="KW-1185">Reference proteome</keyword>
<feature type="region of interest" description="Disordered" evidence="1">
    <location>
        <begin position="1"/>
        <end position="59"/>
    </location>
</feature>
<feature type="compositionally biased region" description="Polar residues" evidence="1">
    <location>
        <begin position="49"/>
        <end position="59"/>
    </location>
</feature>
<dbReference type="InterPro" id="IPR021514">
    <property type="entry name" value="DUF3176"/>
</dbReference>
<dbReference type="AlphaFoldDB" id="A0A2V5GPQ9"/>
<keyword evidence="2" id="KW-1133">Transmembrane helix</keyword>
<evidence type="ECO:0000313" key="3">
    <source>
        <dbReference type="EMBL" id="PYI13015.1"/>
    </source>
</evidence>
<proteinExistence type="predicted"/>
<dbReference type="PANTHER" id="PTHR35394">
    <property type="entry name" value="DUF3176 DOMAIN-CONTAINING PROTEIN"/>
    <property type="match status" value="1"/>
</dbReference>
<accession>A0A2V5GPQ9</accession>
<dbReference type="Pfam" id="PF11374">
    <property type="entry name" value="DUF3176"/>
    <property type="match status" value="1"/>
</dbReference>
<dbReference type="EMBL" id="KZ825269">
    <property type="protein sequence ID" value="PYI13015.1"/>
    <property type="molecule type" value="Genomic_DNA"/>
</dbReference>